<dbReference type="Gene3D" id="1.10.1740.10">
    <property type="match status" value="1"/>
</dbReference>
<dbReference type="CDD" id="cd06171">
    <property type="entry name" value="Sigma70_r4"/>
    <property type="match status" value="1"/>
</dbReference>
<dbReference type="InterPro" id="IPR013249">
    <property type="entry name" value="RNA_pol_sigma70_r4_t2"/>
</dbReference>
<dbReference type="GO" id="GO:0003677">
    <property type="term" value="F:DNA binding"/>
    <property type="evidence" value="ECO:0007669"/>
    <property type="project" value="UniProtKB-KW"/>
</dbReference>
<evidence type="ECO:0000256" key="3">
    <source>
        <dbReference type="ARBA" id="ARBA00023082"/>
    </source>
</evidence>
<evidence type="ECO:0000259" key="8">
    <source>
        <dbReference type="Pfam" id="PF08281"/>
    </source>
</evidence>
<dbReference type="GO" id="GO:0016987">
    <property type="term" value="F:sigma factor activity"/>
    <property type="evidence" value="ECO:0007669"/>
    <property type="project" value="UniProtKB-KW"/>
</dbReference>
<dbReference type="Pfam" id="PF04542">
    <property type="entry name" value="Sigma70_r2"/>
    <property type="match status" value="1"/>
</dbReference>
<dbReference type="InterPro" id="IPR036388">
    <property type="entry name" value="WH-like_DNA-bd_sf"/>
</dbReference>
<feature type="domain" description="RNA polymerase sigma-70 region 2" evidence="7">
    <location>
        <begin position="27"/>
        <end position="94"/>
    </location>
</feature>
<dbReference type="InterPro" id="IPR039425">
    <property type="entry name" value="RNA_pol_sigma-70-like"/>
</dbReference>
<evidence type="ECO:0000256" key="5">
    <source>
        <dbReference type="ARBA" id="ARBA00023163"/>
    </source>
</evidence>
<evidence type="ECO:0000259" key="7">
    <source>
        <dbReference type="Pfam" id="PF04542"/>
    </source>
</evidence>
<dbReference type="Pfam" id="PF08281">
    <property type="entry name" value="Sigma70_r4_2"/>
    <property type="match status" value="1"/>
</dbReference>
<dbReference type="InterPro" id="IPR013324">
    <property type="entry name" value="RNA_pol_sigma_r3/r4-like"/>
</dbReference>
<keyword evidence="3 6" id="KW-0731">Sigma factor</keyword>
<dbReference type="InterPro" id="IPR014284">
    <property type="entry name" value="RNA_pol_sigma-70_dom"/>
</dbReference>
<dbReference type="SUPFAM" id="SSF88946">
    <property type="entry name" value="Sigma2 domain of RNA polymerase sigma factors"/>
    <property type="match status" value="1"/>
</dbReference>
<dbReference type="PANTHER" id="PTHR43133">
    <property type="entry name" value="RNA POLYMERASE ECF-TYPE SIGMA FACTO"/>
    <property type="match status" value="1"/>
</dbReference>
<sequence>MPGIDNTGLADLIVAVAGEDRNAFRALYDQTSAKLFAIILRIIRNRSLAEDILQDVYLRVWRNAGAYAPESGSPLAWLSSIARNRTIDILRQKSLTAAPVGGDDGDWWEKIAGPRNVEADLMDVAALRHCLGEIEEPSRSCVLLAYYEGYSRDELAVRFGKPVSTIKTWLHRSLTALKACLEPTS</sequence>
<dbReference type="Gene3D" id="1.10.10.10">
    <property type="entry name" value="Winged helix-like DNA-binding domain superfamily/Winged helix DNA-binding domain"/>
    <property type="match status" value="1"/>
</dbReference>
<keyword evidence="5 6" id="KW-0804">Transcription</keyword>
<proteinExistence type="inferred from homology"/>
<dbReference type="Proteomes" id="UP000294360">
    <property type="component" value="Chromosome"/>
</dbReference>
<comment type="similarity">
    <text evidence="1 6">Belongs to the sigma-70 factor family. ECF subfamily.</text>
</comment>
<dbReference type="PANTHER" id="PTHR43133:SF62">
    <property type="entry name" value="RNA POLYMERASE SIGMA FACTOR SIGZ"/>
    <property type="match status" value="1"/>
</dbReference>
<evidence type="ECO:0000313" key="9">
    <source>
        <dbReference type="EMBL" id="VFU07729.1"/>
    </source>
</evidence>
<dbReference type="NCBIfam" id="TIGR02937">
    <property type="entry name" value="sigma70-ECF"/>
    <property type="match status" value="1"/>
</dbReference>
<dbReference type="KEGG" id="mtun:MTUNDRAET4_0836"/>
<dbReference type="PROSITE" id="PS01063">
    <property type="entry name" value="SIGMA70_ECF"/>
    <property type="match status" value="1"/>
</dbReference>
<keyword evidence="2 6" id="KW-0805">Transcription regulation</keyword>
<reference evidence="9 10" key="1">
    <citation type="submission" date="2019-03" db="EMBL/GenBank/DDBJ databases">
        <authorList>
            <person name="Kox A.R. M."/>
        </authorList>
    </citation>
    <scope>NUCLEOTIDE SEQUENCE [LARGE SCALE GENOMIC DNA]</scope>
    <source>
        <strain evidence="9">MTUNDRAET4 annotated genome</strain>
    </source>
</reference>
<dbReference type="EMBL" id="LR536450">
    <property type="protein sequence ID" value="VFU07729.1"/>
    <property type="molecule type" value="Genomic_DNA"/>
</dbReference>
<protein>
    <recommendedName>
        <fullName evidence="6">RNA polymerase sigma factor</fullName>
    </recommendedName>
</protein>
<accession>A0A4U8YV81</accession>
<name>A0A4U8YV81_METTU</name>
<dbReference type="InterPro" id="IPR013325">
    <property type="entry name" value="RNA_pol_sigma_r2"/>
</dbReference>
<evidence type="ECO:0000313" key="10">
    <source>
        <dbReference type="Proteomes" id="UP000294360"/>
    </source>
</evidence>
<dbReference type="AlphaFoldDB" id="A0A4U8YV81"/>
<evidence type="ECO:0000256" key="2">
    <source>
        <dbReference type="ARBA" id="ARBA00023015"/>
    </source>
</evidence>
<dbReference type="GO" id="GO:0006352">
    <property type="term" value="P:DNA-templated transcription initiation"/>
    <property type="evidence" value="ECO:0007669"/>
    <property type="project" value="InterPro"/>
</dbReference>
<organism evidence="9 10">
    <name type="scientific">Methylocella tundrae</name>
    <dbReference type="NCBI Taxonomy" id="227605"/>
    <lineage>
        <taxon>Bacteria</taxon>
        <taxon>Pseudomonadati</taxon>
        <taxon>Pseudomonadota</taxon>
        <taxon>Alphaproteobacteria</taxon>
        <taxon>Hyphomicrobiales</taxon>
        <taxon>Beijerinckiaceae</taxon>
        <taxon>Methylocella</taxon>
    </lineage>
</organism>
<dbReference type="InterPro" id="IPR007627">
    <property type="entry name" value="RNA_pol_sigma70_r2"/>
</dbReference>
<evidence type="ECO:0000256" key="1">
    <source>
        <dbReference type="ARBA" id="ARBA00010641"/>
    </source>
</evidence>
<dbReference type="SUPFAM" id="SSF88659">
    <property type="entry name" value="Sigma3 and sigma4 domains of RNA polymerase sigma factors"/>
    <property type="match status" value="1"/>
</dbReference>
<evidence type="ECO:0000256" key="4">
    <source>
        <dbReference type="ARBA" id="ARBA00023125"/>
    </source>
</evidence>
<gene>
    <name evidence="9" type="ORF">MTUNDRAET4_0836</name>
</gene>
<dbReference type="RefSeq" id="WP_244605691.1">
    <property type="nucleotide sequence ID" value="NZ_CP139089.1"/>
</dbReference>
<keyword evidence="4 6" id="KW-0238">DNA-binding</keyword>
<dbReference type="InterPro" id="IPR000838">
    <property type="entry name" value="RNA_pol_sigma70_ECF_CS"/>
</dbReference>
<evidence type="ECO:0000256" key="6">
    <source>
        <dbReference type="RuleBase" id="RU000716"/>
    </source>
</evidence>
<feature type="domain" description="RNA polymerase sigma factor 70 region 4 type 2" evidence="8">
    <location>
        <begin position="126"/>
        <end position="177"/>
    </location>
</feature>